<dbReference type="SUPFAM" id="SSF56300">
    <property type="entry name" value="Metallo-dependent phosphatases"/>
    <property type="match status" value="1"/>
</dbReference>
<dbReference type="GO" id="GO:0016787">
    <property type="term" value="F:hydrolase activity"/>
    <property type="evidence" value="ECO:0007669"/>
    <property type="project" value="InterPro"/>
</dbReference>
<dbReference type="RefSeq" id="WP_053013376.1">
    <property type="nucleotide sequence ID" value="NZ_CP011371.1"/>
</dbReference>
<evidence type="ECO:0000313" key="3">
    <source>
        <dbReference type="EMBL" id="AKJ27947.1"/>
    </source>
</evidence>
<feature type="transmembrane region" description="Helical" evidence="1">
    <location>
        <begin position="45"/>
        <end position="64"/>
    </location>
</feature>
<dbReference type="Pfam" id="PF00149">
    <property type="entry name" value="Metallophos"/>
    <property type="match status" value="1"/>
</dbReference>
<dbReference type="OrthoDB" id="9780884at2"/>
<keyword evidence="1" id="KW-0812">Transmembrane</keyword>
<name>A0A0G3BF63_9BURK</name>
<dbReference type="STRING" id="413882.AAW51_1256"/>
<sequence length="299" mass="33373">MFPVYGPATVTWFLMLLLYWGSLPFALALLWWARRRWQRPGAWRRTKALVVVVLAGLFIDARFIEPQLLTVRETRLGLGAPIKVALIADYHLGVYKGRGYLERVVDRLNQLDVDAVLIAGDHTNSPDRPLDELLAPLARLRHPTYSVPGNHDESMPGPPLAKQLRDALIRHGVQPVEGRYLDAGRFIVVGLGDWTAHKDQPIGLRQAPADKPRLVLMHNPDSAMQLRPGSALLALAGHTHCGQVRIPGLYRPMISTIHPFDRGLHTFAPVPTFVTCGLGEVKLPLRFLNPPVIDVLDLR</sequence>
<evidence type="ECO:0000313" key="4">
    <source>
        <dbReference type="Proteomes" id="UP000035352"/>
    </source>
</evidence>
<organism evidence="3 4">
    <name type="scientific">Caldimonas brevitalea</name>
    <dbReference type="NCBI Taxonomy" id="413882"/>
    <lineage>
        <taxon>Bacteria</taxon>
        <taxon>Pseudomonadati</taxon>
        <taxon>Pseudomonadota</taxon>
        <taxon>Betaproteobacteria</taxon>
        <taxon>Burkholderiales</taxon>
        <taxon>Sphaerotilaceae</taxon>
        <taxon>Caldimonas</taxon>
    </lineage>
</organism>
<dbReference type="InterPro" id="IPR051158">
    <property type="entry name" value="Metallophosphoesterase_sf"/>
</dbReference>
<dbReference type="KEGG" id="pbh:AAW51_1256"/>
<protein>
    <submittedName>
        <fullName evidence="3">Phosphoesterase</fullName>
    </submittedName>
</protein>
<dbReference type="PANTHER" id="PTHR31302">
    <property type="entry name" value="TRANSMEMBRANE PROTEIN WITH METALLOPHOSPHOESTERASE DOMAIN-RELATED"/>
    <property type="match status" value="1"/>
</dbReference>
<gene>
    <name evidence="3" type="ORF">AAW51_1256</name>
</gene>
<dbReference type="PANTHER" id="PTHR31302:SF0">
    <property type="entry name" value="TRANSMEMBRANE PROTEIN WITH METALLOPHOSPHOESTERASE DOMAIN"/>
    <property type="match status" value="1"/>
</dbReference>
<evidence type="ECO:0000256" key="1">
    <source>
        <dbReference type="SAM" id="Phobius"/>
    </source>
</evidence>
<feature type="transmembrane region" description="Helical" evidence="1">
    <location>
        <begin position="12"/>
        <end position="33"/>
    </location>
</feature>
<dbReference type="InterPro" id="IPR029052">
    <property type="entry name" value="Metallo-depent_PP-like"/>
</dbReference>
<dbReference type="AlphaFoldDB" id="A0A0G3BF63"/>
<accession>A0A0G3BF63</accession>
<dbReference type="Gene3D" id="3.60.21.10">
    <property type="match status" value="1"/>
</dbReference>
<dbReference type="Proteomes" id="UP000035352">
    <property type="component" value="Chromosome"/>
</dbReference>
<evidence type="ECO:0000259" key="2">
    <source>
        <dbReference type="Pfam" id="PF00149"/>
    </source>
</evidence>
<dbReference type="EMBL" id="CP011371">
    <property type="protein sequence ID" value="AKJ27947.1"/>
    <property type="molecule type" value="Genomic_DNA"/>
</dbReference>
<keyword evidence="1" id="KW-1133">Transmembrane helix</keyword>
<feature type="domain" description="Calcineurin-like phosphoesterase" evidence="2">
    <location>
        <begin position="82"/>
        <end position="241"/>
    </location>
</feature>
<keyword evidence="1" id="KW-0472">Membrane</keyword>
<keyword evidence="4" id="KW-1185">Reference proteome</keyword>
<proteinExistence type="predicted"/>
<dbReference type="InterPro" id="IPR004843">
    <property type="entry name" value="Calcineurin-like_PHP"/>
</dbReference>
<reference evidence="3 4" key="1">
    <citation type="submission" date="2015-05" db="EMBL/GenBank/DDBJ databases">
        <authorList>
            <person name="Tang B."/>
            <person name="Yu Y."/>
        </authorList>
    </citation>
    <scope>NUCLEOTIDE SEQUENCE [LARGE SCALE GENOMIC DNA]</scope>
    <source>
        <strain evidence="3 4">DSM 7029</strain>
    </source>
</reference>